<name>A0AAV5R3C3_PICKL</name>
<evidence type="ECO:0000259" key="2">
    <source>
        <dbReference type="Pfam" id="PF09431"/>
    </source>
</evidence>
<organism evidence="3 4">
    <name type="scientific">Pichia kluyveri</name>
    <name type="common">Yeast</name>
    <dbReference type="NCBI Taxonomy" id="36015"/>
    <lineage>
        <taxon>Eukaryota</taxon>
        <taxon>Fungi</taxon>
        <taxon>Dikarya</taxon>
        <taxon>Ascomycota</taxon>
        <taxon>Saccharomycotina</taxon>
        <taxon>Pichiomycetes</taxon>
        <taxon>Pichiales</taxon>
        <taxon>Pichiaceae</taxon>
        <taxon>Pichia</taxon>
    </lineage>
</organism>
<protein>
    <recommendedName>
        <fullName evidence="2">SPIN90/Ldb17 leucine-rich domain-containing protein</fullName>
    </recommendedName>
</protein>
<gene>
    <name evidence="3" type="ORF">DAPK24_020670</name>
</gene>
<dbReference type="Proteomes" id="UP001378960">
    <property type="component" value="Unassembled WGS sequence"/>
</dbReference>
<evidence type="ECO:0000256" key="1">
    <source>
        <dbReference type="SAM" id="MobiDB-lite"/>
    </source>
</evidence>
<feature type="region of interest" description="Disordered" evidence="1">
    <location>
        <begin position="376"/>
        <end position="438"/>
    </location>
</feature>
<dbReference type="AlphaFoldDB" id="A0AAV5R3C3"/>
<accession>A0AAV5R3C3</accession>
<dbReference type="Pfam" id="PF09431">
    <property type="entry name" value="SPIN90_LRD"/>
    <property type="match status" value="1"/>
</dbReference>
<comment type="caution">
    <text evidence="3">The sequence shown here is derived from an EMBL/GenBank/DDBJ whole genome shotgun (WGS) entry which is preliminary data.</text>
</comment>
<sequence>MESIELCIEDVNVEKFWEVADDLLYTKMYYDRDTKLYFTKRRDNNDENDNDDDINDEEMNTLLVSYIALIVKYYDGVAHLYDTEQIFLEKVSAFLLAFPGFISNYDFCVRKLASLICYAAKNTTTAPAQSNETLLIVKVVGWILHSGGEGTIEVIMKCGGVEAISKSISLFNNNTKSVFNGIIHVIIDIFKKDLKQGYVIASYFAPSTVQNIADSLRVRSRAEDESNYICFILTLLLFYYNDEVVNIILHSPKRTAVFTELLVLVFNRDDDQLLQRHVAIALSRTASRLYTNDCKVVVDILLRKLQEGADSSIDNDPLIISYVSLLHHLLIESELSNHRYKSQEIAHVLSVLINCEHSSLDIKIQARELLQNHNTIVSQPSTPPHRNSLHNPHSASLPDLTNVRAHSQSHTQSQSQSQILQPPRPPPPRRKALSHRHT</sequence>
<evidence type="ECO:0000313" key="3">
    <source>
        <dbReference type="EMBL" id="GMM45492.1"/>
    </source>
</evidence>
<dbReference type="GO" id="GO:0006897">
    <property type="term" value="P:endocytosis"/>
    <property type="evidence" value="ECO:0007669"/>
    <property type="project" value="TreeGrafter"/>
</dbReference>
<dbReference type="PANTHER" id="PTHR13357">
    <property type="entry name" value="SH3 ADAPTER PROTEIN SPIN90 NCK INTERACTING PROTEIN WITH SH3 DOMAIN"/>
    <property type="match status" value="1"/>
</dbReference>
<keyword evidence="4" id="KW-1185">Reference proteome</keyword>
<dbReference type="InterPro" id="IPR030125">
    <property type="entry name" value="SPIN90/Ldb17"/>
</dbReference>
<proteinExistence type="predicted"/>
<dbReference type="InterPro" id="IPR018556">
    <property type="entry name" value="SPIN90/Ldb17_LRD"/>
</dbReference>
<dbReference type="PANTHER" id="PTHR13357:SF1">
    <property type="entry name" value="NCK-INTERACTING PROTEIN WITH SH3 DOMAIN"/>
    <property type="match status" value="1"/>
</dbReference>
<dbReference type="EMBL" id="BTGB01000002">
    <property type="protein sequence ID" value="GMM45492.1"/>
    <property type="molecule type" value="Genomic_DNA"/>
</dbReference>
<feature type="domain" description="SPIN90/Ldb17 leucine-rich" evidence="2">
    <location>
        <begin position="240"/>
        <end position="345"/>
    </location>
</feature>
<dbReference type="GO" id="GO:0071933">
    <property type="term" value="F:Arp2/3 complex binding"/>
    <property type="evidence" value="ECO:0007669"/>
    <property type="project" value="TreeGrafter"/>
</dbReference>
<evidence type="ECO:0000313" key="4">
    <source>
        <dbReference type="Proteomes" id="UP001378960"/>
    </source>
</evidence>
<feature type="compositionally biased region" description="Low complexity" evidence="1">
    <location>
        <begin position="408"/>
        <end position="421"/>
    </location>
</feature>
<feature type="compositionally biased region" description="Basic residues" evidence="1">
    <location>
        <begin position="427"/>
        <end position="438"/>
    </location>
</feature>
<reference evidence="3 4" key="1">
    <citation type="journal article" date="2023" name="Elife">
        <title>Identification of key yeast species and microbe-microbe interactions impacting larval growth of Drosophila in the wild.</title>
        <authorList>
            <person name="Mure A."/>
            <person name="Sugiura Y."/>
            <person name="Maeda R."/>
            <person name="Honda K."/>
            <person name="Sakurai N."/>
            <person name="Takahashi Y."/>
            <person name="Watada M."/>
            <person name="Katoh T."/>
            <person name="Gotoh A."/>
            <person name="Gotoh Y."/>
            <person name="Taniguchi I."/>
            <person name="Nakamura K."/>
            <person name="Hayashi T."/>
            <person name="Katayama T."/>
            <person name="Uemura T."/>
            <person name="Hattori Y."/>
        </authorList>
    </citation>
    <scope>NUCLEOTIDE SEQUENCE [LARGE SCALE GENOMIC DNA]</scope>
    <source>
        <strain evidence="3 4">PK-24</strain>
    </source>
</reference>